<dbReference type="HOGENOM" id="CLU_1660504_0_0_1"/>
<dbReference type="EMBL" id="GL996527">
    <property type="protein sequence ID" value="EGV61887.1"/>
    <property type="molecule type" value="Genomic_DNA"/>
</dbReference>
<gene>
    <name evidence="1" type="ORF">CANTEDRAFT_94765</name>
</gene>
<organism evidence="2">
    <name type="scientific">Candida tenuis (strain ATCC 10573 / BCRC 21748 / CBS 615 / JCM 9827 / NBRC 10315 / NRRL Y-1498 / VKM Y-70)</name>
    <name type="common">Yeast</name>
    <name type="synonym">Yamadazyma tenuis</name>
    <dbReference type="NCBI Taxonomy" id="590646"/>
    <lineage>
        <taxon>Eukaryota</taxon>
        <taxon>Fungi</taxon>
        <taxon>Dikarya</taxon>
        <taxon>Ascomycota</taxon>
        <taxon>Saccharomycotina</taxon>
        <taxon>Pichiomycetes</taxon>
        <taxon>Debaryomycetaceae</taxon>
        <taxon>Yamadazyma</taxon>
    </lineage>
</organism>
<proteinExistence type="predicted"/>
<reference evidence="1 2" key="1">
    <citation type="journal article" date="2011" name="Proc. Natl. Acad. Sci. U.S.A.">
        <title>Comparative genomics of xylose-fermenting fungi for enhanced biofuel production.</title>
        <authorList>
            <person name="Wohlbach D.J."/>
            <person name="Kuo A."/>
            <person name="Sato T.K."/>
            <person name="Potts K.M."/>
            <person name="Salamov A.A."/>
            <person name="LaButti K.M."/>
            <person name="Sun H."/>
            <person name="Clum A."/>
            <person name="Pangilinan J.L."/>
            <person name="Lindquist E.A."/>
            <person name="Lucas S."/>
            <person name="Lapidus A."/>
            <person name="Jin M."/>
            <person name="Gunawan C."/>
            <person name="Balan V."/>
            <person name="Dale B.E."/>
            <person name="Jeffries T.W."/>
            <person name="Zinkel R."/>
            <person name="Barry K.W."/>
            <person name="Grigoriev I.V."/>
            <person name="Gasch A.P."/>
        </authorList>
    </citation>
    <scope>NUCLEOTIDE SEQUENCE [LARGE SCALE GENOMIC DNA]</scope>
    <source>
        <strain evidence="2">ATCC 10573 / BCRC 21748 / CBS 615 / JCM 9827 / NBRC 10315 / NRRL Y-1498 / VKM Y-70</strain>
    </source>
</reference>
<sequence length="159" mass="17953">MKPTKKSARAFTSLENPTMKPTKRLARVFPEIPSENSNVNYDTMNIIEVTPLNSATPKQFLVPREIGEQYMQMKGCISRISEENAELRQQILLYKQQNALGSKLYIKSPPVSPSVQRNMYSVSSVQPLDFRSSSNQQIYGIPPTIIYVPFVPGDYPPPS</sequence>
<evidence type="ECO:0000313" key="2">
    <source>
        <dbReference type="Proteomes" id="UP000000707"/>
    </source>
</evidence>
<dbReference type="Proteomes" id="UP000000707">
    <property type="component" value="Unassembled WGS sequence"/>
</dbReference>
<name>G3B9H6_CANTC</name>
<evidence type="ECO:0000313" key="1">
    <source>
        <dbReference type="EMBL" id="EGV61887.1"/>
    </source>
</evidence>
<accession>G3B9H6</accession>
<dbReference type="AlphaFoldDB" id="G3B9H6"/>
<keyword evidence="2" id="KW-1185">Reference proteome</keyword>
<protein>
    <submittedName>
        <fullName evidence="1">Uncharacterized protein</fullName>
    </submittedName>
</protein>